<proteinExistence type="predicted"/>
<protein>
    <submittedName>
        <fullName evidence="2">Uncharacterized protein</fullName>
    </submittedName>
</protein>
<dbReference type="RefSeq" id="XP_007782019.1">
    <property type="nucleotide sequence ID" value="XM_007783829.1"/>
</dbReference>
<dbReference type="Proteomes" id="UP000016924">
    <property type="component" value="Unassembled WGS sequence"/>
</dbReference>
<dbReference type="EMBL" id="JH767582">
    <property type="protein sequence ID" value="EON66702.1"/>
    <property type="molecule type" value="Genomic_DNA"/>
</dbReference>
<evidence type="ECO:0000313" key="2">
    <source>
        <dbReference type="EMBL" id="EON66702.1"/>
    </source>
</evidence>
<feature type="region of interest" description="Disordered" evidence="1">
    <location>
        <begin position="340"/>
        <end position="371"/>
    </location>
</feature>
<dbReference type="STRING" id="1168221.R7YXS5"/>
<dbReference type="eggNOG" id="ENOG502SXTH">
    <property type="taxonomic scope" value="Eukaryota"/>
</dbReference>
<keyword evidence="3" id="KW-1185">Reference proteome</keyword>
<dbReference type="AlphaFoldDB" id="R7YXS5"/>
<name>R7YXS5_CONA1</name>
<evidence type="ECO:0000313" key="3">
    <source>
        <dbReference type="Proteomes" id="UP000016924"/>
    </source>
</evidence>
<dbReference type="HOGENOM" id="CLU_045009_0_0_1"/>
<accession>R7YXS5</accession>
<reference evidence="3" key="1">
    <citation type="submission" date="2012-06" db="EMBL/GenBank/DDBJ databases">
        <title>The genome sequence of Coniosporium apollinis CBS 100218.</title>
        <authorList>
            <consortium name="The Broad Institute Genome Sequencing Platform"/>
            <person name="Cuomo C."/>
            <person name="Gorbushina A."/>
            <person name="Noack S."/>
            <person name="Walker B."/>
            <person name="Young S.K."/>
            <person name="Zeng Q."/>
            <person name="Gargeya S."/>
            <person name="Fitzgerald M."/>
            <person name="Haas B."/>
            <person name="Abouelleil A."/>
            <person name="Alvarado L."/>
            <person name="Arachchi H.M."/>
            <person name="Berlin A.M."/>
            <person name="Chapman S.B."/>
            <person name="Goldberg J."/>
            <person name="Griggs A."/>
            <person name="Gujja S."/>
            <person name="Hansen M."/>
            <person name="Howarth C."/>
            <person name="Imamovic A."/>
            <person name="Larimer J."/>
            <person name="McCowan C."/>
            <person name="Montmayeur A."/>
            <person name="Murphy C."/>
            <person name="Neiman D."/>
            <person name="Pearson M."/>
            <person name="Priest M."/>
            <person name="Roberts A."/>
            <person name="Saif S."/>
            <person name="Shea T."/>
            <person name="Sisk P."/>
            <person name="Sykes S."/>
            <person name="Wortman J."/>
            <person name="Nusbaum C."/>
            <person name="Birren B."/>
        </authorList>
    </citation>
    <scope>NUCLEOTIDE SEQUENCE [LARGE SCALE GENOMIC DNA]</scope>
    <source>
        <strain evidence="3">CBS 100218</strain>
    </source>
</reference>
<organism evidence="2 3">
    <name type="scientific">Coniosporium apollinis (strain CBS 100218)</name>
    <name type="common">Rock-inhabiting black yeast</name>
    <dbReference type="NCBI Taxonomy" id="1168221"/>
    <lineage>
        <taxon>Eukaryota</taxon>
        <taxon>Fungi</taxon>
        <taxon>Dikarya</taxon>
        <taxon>Ascomycota</taxon>
        <taxon>Pezizomycotina</taxon>
        <taxon>Dothideomycetes</taxon>
        <taxon>Dothideomycetes incertae sedis</taxon>
        <taxon>Coniosporium</taxon>
    </lineage>
</organism>
<sequence length="371" mass="41311">MSSMMALLFPRWLRPNRLILFAVLLSLGYAAYRCPMRECSACLPAVVHDAPGVGFDLTISYGTSAVHMYGGSIVDIAKVPANPDYIELMLRLAHAPPPPPQSKYQRYLRWFNKKLGYPSTPDVGILSSLIADLYKATQSALPAYPMDRVVVTTPLLPALTSEDLNDAIEYAGLRSWLAYSFPYPKILSESRAVFAANGNGLCKTYKYLYECQDEEQRMPGHSVYTITFTRQALYTTLDTFRSAFKYTSDTEIYLMDFNSGLDSLPTYTSPSDFWTPITKLLLAGESATDAKFLDVLRDSLAELVGPSAETTLAADLDANKLADPVFAAARGAALYARRRQETPQGCAEHERCEAERQWERERGAGGREELR</sequence>
<evidence type="ECO:0000256" key="1">
    <source>
        <dbReference type="SAM" id="MobiDB-lite"/>
    </source>
</evidence>
<dbReference type="OrthoDB" id="3643156at2759"/>
<gene>
    <name evidence="2" type="ORF">W97_05948</name>
</gene>
<feature type="compositionally biased region" description="Basic and acidic residues" evidence="1">
    <location>
        <begin position="347"/>
        <end position="371"/>
    </location>
</feature>
<dbReference type="OMA" id="VIRYHNG"/>
<dbReference type="GeneID" id="19903259"/>